<feature type="transmembrane region" description="Helical" evidence="7">
    <location>
        <begin position="829"/>
        <end position="847"/>
    </location>
</feature>
<evidence type="ECO:0000256" key="5">
    <source>
        <dbReference type="ARBA" id="ARBA00023136"/>
    </source>
</evidence>
<sequence length="912" mass="100561">MSSTNRSTAARTKSAVTSGNDVSGTPDSRTDFAFRIAGFTAAAHCCLGLLFVAGYEVYLVLETFVQPLVWALLTGTFLYPFKLFLVEVVKDFLRGLQTTSTPILLGIALIPFKLLDKGLDYVGAELVDFFRNYGKKLLYTVLGIAAYFLLYFWLTPYLGFVGTLFKFILGTATAISTHIVWLIIIPYVVALHLLWTSSPMYRIQLAIAAIPFWVLIGFYVYYVLGDLGLPVLLFAVLTVAIGYFSAAKGKATAIDKNESVMSNGTATSTTVKRAVVVEDDTTRLRPTPIVPAGNLDEAECNSPRPISPSRNRAELMSLFTGHYNSVETILKSSYRNVAEVLADEALTTPTSHSDTGDMEIILSKLKELGITANSSEGTRYLVYVFWMFVLLEALTSYYIIPLLVLPVTYRVIKVQLRKPPIQNTVKARISELKAQLRPWVGDRAEVVAPAFVRSLLTYARLGDRKILSAIEGLTDETVSALLIVLMFVVAFTGGVITMFQVEQETRYLVGASGKVFDDVLEAHPEFYEWLPEAKDLKEHFQTGLNSAYVYARDWTIGAVRSTISDTNGTRVAEIETNLVTIADRFYEYYVAYNSTTDHNGSVAEEKGLVPFRSLVSSESLKWLAGEGSNQNLVMSLLGGGAGNSSQLSFGDFDFQAITQFLDFGQIQLFMKTHIDTFTSVLQSVWVVLKGNITLIMSLFTTLVSVAVTYFSAFLNFILRTVVYLTTLFYLLSSSGKRYRPVELISSASRYYAGADAFASIVEDSVSGIFAVSLKIGIFYGFYTWILFTFCGIYVRFIPSVLAALFAVCPILPSYVVCIPVALDLWIRGHYVTMVILCAGAYLPKLFVDAAIYGDVKAANPFIFGLSVAGGLVTLGIEGAVIGPMMLCFLIIVVECFKLGMSRWLSQDNSVQV</sequence>
<feature type="transmembrane region" description="Helical" evidence="7">
    <location>
        <begin position="137"/>
        <end position="155"/>
    </location>
</feature>
<feature type="region of interest" description="Disordered" evidence="6">
    <location>
        <begin position="1"/>
        <end position="24"/>
    </location>
</feature>
<keyword evidence="9" id="KW-1185">Reference proteome</keyword>
<keyword evidence="4 7" id="KW-1133">Transmembrane helix</keyword>
<feature type="transmembrane region" description="Helical" evidence="7">
    <location>
        <begin position="203"/>
        <end position="221"/>
    </location>
</feature>
<protein>
    <recommendedName>
        <fullName evidence="10">Transmembrane protein 245</fullName>
    </recommendedName>
</protein>
<dbReference type="GO" id="GO:0016020">
    <property type="term" value="C:membrane"/>
    <property type="evidence" value="ECO:0007669"/>
    <property type="project" value="UniProtKB-SubCell"/>
</dbReference>
<dbReference type="AlphaFoldDB" id="A0A1D1UTT3"/>
<name>A0A1D1UTT3_RAMVA</name>
<dbReference type="Proteomes" id="UP000186922">
    <property type="component" value="Unassembled WGS sequence"/>
</dbReference>
<organism evidence="8 9">
    <name type="scientific">Ramazzottius varieornatus</name>
    <name type="common">Water bear</name>
    <name type="synonym">Tardigrade</name>
    <dbReference type="NCBI Taxonomy" id="947166"/>
    <lineage>
        <taxon>Eukaryota</taxon>
        <taxon>Metazoa</taxon>
        <taxon>Ecdysozoa</taxon>
        <taxon>Tardigrada</taxon>
        <taxon>Eutardigrada</taxon>
        <taxon>Parachela</taxon>
        <taxon>Hypsibioidea</taxon>
        <taxon>Ramazzottiidae</taxon>
        <taxon>Ramazzottius</taxon>
    </lineage>
</organism>
<evidence type="ECO:0000313" key="8">
    <source>
        <dbReference type="EMBL" id="GAU93059.1"/>
    </source>
</evidence>
<evidence type="ECO:0000256" key="6">
    <source>
        <dbReference type="SAM" id="MobiDB-lite"/>
    </source>
</evidence>
<accession>A0A1D1UTT3</accession>
<dbReference type="PANTHER" id="PTHR21716">
    <property type="entry name" value="TRANSMEMBRANE PROTEIN"/>
    <property type="match status" value="1"/>
</dbReference>
<dbReference type="EMBL" id="BDGG01000002">
    <property type="protein sequence ID" value="GAU93059.1"/>
    <property type="molecule type" value="Genomic_DNA"/>
</dbReference>
<feature type="transmembrane region" description="Helical" evidence="7">
    <location>
        <begin position="227"/>
        <end position="246"/>
    </location>
</feature>
<evidence type="ECO:0000256" key="3">
    <source>
        <dbReference type="ARBA" id="ARBA00022692"/>
    </source>
</evidence>
<gene>
    <name evidence="8" type="primary">RvY_05050-1</name>
    <name evidence="8" type="synonym">RvY_05050.1</name>
    <name evidence="8" type="ORF">RvY_05050</name>
</gene>
<feature type="transmembrane region" description="Helical" evidence="7">
    <location>
        <begin position="380"/>
        <end position="400"/>
    </location>
</feature>
<comment type="caution">
    <text evidence="8">The sequence shown here is derived from an EMBL/GenBank/DDBJ whole genome shotgun (WGS) entry which is preliminary data.</text>
</comment>
<feature type="transmembrane region" description="Helical" evidence="7">
    <location>
        <begin position="867"/>
        <end position="893"/>
    </location>
</feature>
<feature type="transmembrane region" description="Helical" evidence="7">
    <location>
        <begin position="59"/>
        <end position="79"/>
    </location>
</feature>
<evidence type="ECO:0000256" key="1">
    <source>
        <dbReference type="ARBA" id="ARBA00004141"/>
    </source>
</evidence>
<dbReference type="PANTHER" id="PTHR21716:SF4">
    <property type="entry name" value="TRANSMEMBRANE PROTEIN 245"/>
    <property type="match status" value="1"/>
</dbReference>
<feature type="transmembrane region" description="Helical" evidence="7">
    <location>
        <begin position="716"/>
        <end position="732"/>
    </location>
</feature>
<keyword evidence="5 7" id="KW-0472">Membrane</keyword>
<feature type="transmembrane region" description="Helical" evidence="7">
    <location>
        <begin position="478"/>
        <end position="499"/>
    </location>
</feature>
<evidence type="ECO:0000256" key="7">
    <source>
        <dbReference type="SAM" id="Phobius"/>
    </source>
</evidence>
<comment type="similarity">
    <text evidence="2">Belongs to the autoinducer-2 exporter (AI-2E) (TC 2.A.86) family.</text>
</comment>
<feature type="transmembrane region" description="Helical" evidence="7">
    <location>
        <begin position="800"/>
        <end position="822"/>
    </location>
</feature>
<evidence type="ECO:0000256" key="2">
    <source>
        <dbReference type="ARBA" id="ARBA00009773"/>
    </source>
</evidence>
<reference evidence="8 9" key="1">
    <citation type="journal article" date="2016" name="Nat. Commun.">
        <title>Extremotolerant tardigrade genome and improved radiotolerance of human cultured cells by tardigrade-unique protein.</title>
        <authorList>
            <person name="Hashimoto T."/>
            <person name="Horikawa D.D."/>
            <person name="Saito Y."/>
            <person name="Kuwahara H."/>
            <person name="Kozuka-Hata H."/>
            <person name="Shin-I T."/>
            <person name="Minakuchi Y."/>
            <person name="Ohishi K."/>
            <person name="Motoyama A."/>
            <person name="Aizu T."/>
            <person name="Enomoto A."/>
            <person name="Kondo K."/>
            <person name="Tanaka S."/>
            <person name="Hara Y."/>
            <person name="Koshikawa S."/>
            <person name="Sagara H."/>
            <person name="Miura T."/>
            <person name="Yokobori S."/>
            <person name="Miyagawa K."/>
            <person name="Suzuki Y."/>
            <person name="Kubo T."/>
            <person name="Oyama M."/>
            <person name="Kohara Y."/>
            <person name="Fujiyama A."/>
            <person name="Arakawa K."/>
            <person name="Katayama T."/>
            <person name="Toyoda A."/>
            <person name="Kunieda T."/>
        </authorList>
    </citation>
    <scope>NUCLEOTIDE SEQUENCE [LARGE SCALE GENOMIC DNA]</scope>
    <source>
        <strain evidence="8 9">YOKOZUNA-1</strain>
    </source>
</reference>
<feature type="transmembrane region" description="Helical" evidence="7">
    <location>
        <begin position="167"/>
        <end position="191"/>
    </location>
</feature>
<dbReference type="OrthoDB" id="5970161at2759"/>
<proteinExistence type="inferred from homology"/>
<feature type="transmembrane region" description="Helical" evidence="7">
    <location>
        <begin position="32"/>
        <end position="52"/>
    </location>
</feature>
<evidence type="ECO:0000256" key="4">
    <source>
        <dbReference type="ARBA" id="ARBA00022989"/>
    </source>
</evidence>
<evidence type="ECO:0000313" key="9">
    <source>
        <dbReference type="Proteomes" id="UP000186922"/>
    </source>
</evidence>
<dbReference type="InterPro" id="IPR002549">
    <property type="entry name" value="AI-2E-like"/>
</dbReference>
<keyword evidence="3 7" id="KW-0812">Transmembrane</keyword>
<comment type="subcellular location">
    <subcellularLocation>
        <location evidence="1">Membrane</location>
        <topology evidence="1">Multi-pass membrane protein</topology>
    </subcellularLocation>
</comment>
<evidence type="ECO:0008006" key="10">
    <source>
        <dbReference type="Google" id="ProtNLM"/>
    </source>
</evidence>
<feature type="transmembrane region" description="Helical" evidence="7">
    <location>
        <begin position="776"/>
        <end position="794"/>
    </location>
</feature>